<dbReference type="GO" id="GO:0016747">
    <property type="term" value="F:acyltransferase activity, transferring groups other than amino-acyl groups"/>
    <property type="evidence" value="ECO:0007669"/>
    <property type="project" value="InterPro"/>
</dbReference>
<keyword evidence="2" id="KW-0012">Acyltransferase</keyword>
<organism evidence="2 3">
    <name type="scientific">Agrobacterium pusense</name>
    <dbReference type="NCBI Taxonomy" id="648995"/>
    <lineage>
        <taxon>Bacteria</taxon>
        <taxon>Pseudomonadati</taxon>
        <taxon>Pseudomonadota</taxon>
        <taxon>Alphaproteobacteria</taxon>
        <taxon>Hyphomicrobiales</taxon>
        <taxon>Rhizobiaceae</taxon>
        <taxon>Rhizobium/Agrobacterium group</taxon>
        <taxon>Agrobacterium</taxon>
    </lineage>
</organism>
<evidence type="ECO:0000313" key="2">
    <source>
        <dbReference type="EMBL" id="QIX24800.1"/>
    </source>
</evidence>
<dbReference type="Pfam" id="PF01757">
    <property type="entry name" value="Acyl_transf_3"/>
    <property type="match status" value="1"/>
</dbReference>
<evidence type="ECO:0000259" key="1">
    <source>
        <dbReference type="Pfam" id="PF01757"/>
    </source>
</evidence>
<evidence type="ECO:0000313" key="3">
    <source>
        <dbReference type="Proteomes" id="UP000500870"/>
    </source>
</evidence>
<gene>
    <name evidence="2" type="ORF">FOB41_27490</name>
</gene>
<dbReference type="PANTHER" id="PTHR23028">
    <property type="entry name" value="ACETYLTRANSFERASE"/>
    <property type="match status" value="1"/>
</dbReference>
<protein>
    <submittedName>
        <fullName evidence="2">Acyltransferase</fullName>
    </submittedName>
</protein>
<proteinExistence type="predicted"/>
<dbReference type="GO" id="GO:0000271">
    <property type="term" value="P:polysaccharide biosynthetic process"/>
    <property type="evidence" value="ECO:0007669"/>
    <property type="project" value="TreeGrafter"/>
</dbReference>
<dbReference type="GO" id="GO:0016020">
    <property type="term" value="C:membrane"/>
    <property type="evidence" value="ECO:0007669"/>
    <property type="project" value="TreeGrafter"/>
</dbReference>
<reference evidence="2 3" key="1">
    <citation type="submission" date="2020-04" db="EMBL/GenBank/DDBJ databases">
        <title>FDA dAtabase for Regulatory Grade micrObial Sequences (FDA-ARGOS): Supporting development and validation of Infectious Disease Dx tests.</title>
        <authorList>
            <person name="Sciortino C."/>
            <person name="Tallon L."/>
            <person name="Sadzewicz L."/>
            <person name="Vavikolanu K."/>
            <person name="Mehta A."/>
            <person name="Aluvathingal J."/>
            <person name="Nadendla S."/>
            <person name="Nandy P."/>
            <person name="Geyer C."/>
            <person name="Yan Y."/>
            <person name="Sichtig H."/>
        </authorList>
    </citation>
    <scope>NUCLEOTIDE SEQUENCE [LARGE SCALE GENOMIC DNA]</scope>
    <source>
        <strain evidence="2 3">FDAARGOS_633</strain>
    </source>
</reference>
<name>A0A1L9D1K7_9HYPH</name>
<dbReference type="AlphaFoldDB" id="A0A1L9D1K7"/>
<dbReference type="InterPro" id="IPR002656">
    <property type="entry name" value="Acyl_transf_3_dom"/>
</dbReference>
<accession>A0A1L9D1K7</accession>
<sequence>MPRYDFIDSLRGLAVALVLILHIAEVYAGFASGLKRSGFWILSVSHLFDFGRMGVTIFFIISGFVIPSGLTGPIGSGIVKFLVSRFFRLFPLFWLSIIISLITQQWLAGKTPSVSDVLINATMLPDFFSVDLINGAYWTLTVELVFYAICLALFATKLLGRPIVIACTSLILTLTFLDREYFHYYPIFQGKMGEYPLLLGFMFWGALARLRFNNVPMHKLTASIYWVICIWWLFVYPMAGFHEAYARVHVEVDMVPRLYGSYFGAFAIFFFSINFFRIENYLLSYLGRISYSVYLLHGPVIYLGKFTIERFATYEKTNISLYTSVACISILTIIASKFSYIYVELRFQYIGKQISSKLLQSTNRYSKNSPLRCSDSRELDRS</sequence>
<dbReference type="Proteomes" id="UP000500870">
    <property type="component" value="Chromosome 3"/>
</dbReference>
<dbReference type="RefSeq" id="WP_037092595.1">
    <property type="nucleotide sequence ID" value="NZ_CP050899.1"/>
</dbReference>
<dbReference type="InterPro" id="IPR050879">
    <property type="entry name" value="Acyltransferase_3"/>
</dbReference>
<keyword evidence="2" id="KW-0808">Transferase</keyword>
<feature type="domain" description="Acyltransferase 3" evidence="1">
    <location>
        <begin position="5"/>
        <end position="334"/>
    </location>
</feature>
<dbReference type="EMBL" id="CP050899">
    <property type="protein sequence ID" value="QIX24800.1"/>
    <property type="molecule type" value="Genomic_DNA"/>
</dbReference>
<dbReference type="PANTHER" id="PTHR23028:SF53">
    <property type="entry name" value="ACYL_TRANSF_3 DOMAIN-CONTAINING PROTEIN"/>
    <property type="match status" value="1"/>
</dbReference>